<accession>A0A917XM39</accession>
<feature type="region of interest" description="Disordered" evidence="1">
    <location>
        <begin position="29"/>
        <end position="138"/>
    </location>
</feature>
<reference evidence="2" key="2">
    <citation type="submission" date="2020-09" db="EMBL/GenBank/DDBJ databases">
        <authorList>
            <person name="Sun Q."/>
            <person name="Zhou Y."/>
        </authorList>
    </citation>
    <scope>NUCLEOTIDE SEQUENCE</scope>
    <source>
        <strain evidence="2">CGMCC 4.7110</strain>
    </source>
</reference>
<keyword evidence="3" id="KW-1185">Reference proteome</keyword>
<gene>
    <name evidence="2" type="ORF">GCM10011578_084400</name>
</gene>
<sequence>MVNASTGTVRATRNMIGRVVRKRNRNRVTVVAERKATSAEAITTPPATTAPLTKRRPNSRCPNIRRKESGEGGSGHGRGRSDSVSPARSRRPAAGGPGPRPNPRTGFTTVTVPPGARSGTGALQEMQRPFLSAQHHGG</sequence>
<dbReference type="Proteomes" id="UP000653411">
    <property type="component" value="Unassembled WGS sequence"/>
</dbReference>
<evidence type="ECO:0000313" key="2">
    <source>
        <dbReference type="EMBL" id="GGN38714.1"/>
    </source>
</evidence>
<organism evidence="2 3">
    <name type="scientific">Streptomyces fuscichromogenes</name>
    <dbReference type="NCBI Taxonomy" id="1324013"/>
    <lineage>
        <taxon>Bacteria</taxon>
        <taxon>Bacillati</taxon>
        <taxon>Actinomycetota</taxon>
        <taxon>Actinomycetes</taxon>
        <taxon>Kitasatosporales</taxon>
        <taxon>Streptomycetaceae</taxon>
        <taxon>Streptomyces</taxon>
    </lineage>
</organism>
<evidence type="ECO:0000256" key="1">
    <source>
        <dbReference type="SAM" id="MobiDB-lite"/>
    </source>
</evidence>
<comment type="caution">
    <text evidence="2">The sequence shown here is derived from an EMBL/GenBank/DDBJ whole genome shotgun (WGS) entry which is preliminary data.</text>
</comment>
<dbReference type="AlphaFoldDB" id="A0A917XM39"/>
<reference evidence="2" key="1">
    <citation type="journal article" date="2014" name="Int. J. Syst. Evol. Microbiol.">
        <title>Complete genome sequence of Corynebacterium casei LMG S-19264T (=DSM 44701T), isolated from a smear-ripened cheese.</title>
        <authorList>
            <consortium name="US DOE Joint Genome Institute (JGI-PGF)"/>
            <person name="Walter F."/>
            <person name="Albersmeier A."/>
            <person name="Kalinowski J."/>
            <person name="Ruckert C."/>
        </authorList>
    </citation>
    <scope>NUCLEOTIDE SEQUENCE</scope>
    <source>
        <strain evidence="2">CGMCC 4.7110</strain>
    </source>
</reference>
<proteinExistence type="predicted"/>
<protein>
    <submittedName>
        <fullName evidence="2">Uncharacterized protein</fullName>
    </submittedName>
</protein>
<dbReference type="EMBL" id="BMML01000028">
    <property type="protein sequence ID" value="GGN38714.1"/>
    <property type="molecule type" value="Genomic_DNA"/>
</dbReference>
<feature type="compositionally biased region" description="Low complexity" evidence="1">
    <location>
        <begin position="38"/>
        <end position="52"/>
    </location>
</feature>
<evidence type="ECO:0000313" key="3">
    <source>
        <dbReference type="Proteomes" id="UP000653411"/>
    </source>
</evidence>
<name>A0A917XM39_9ACTN</name>